<sequence length="102" mass="11745">MQIARPKQSGPSLLCRAKQLTSQSFVVHAILPASLHSIMPSEQDLRQVQETEIEALRAIFCEDFEQIRTRSSAKTLATPFELRLKIRTEEVELQDRVRINLR</sequence>
<evidence type="ECO:0000313" key="3">
    <source>
        <dbReference type="Proteomes" id="UP000235392"/>
    </source>
</evidence>
<proteinExistence type="predicted"/>
<dbReference type="Pfam" id="PF05773">
    <property type="entry name" value="RWD"/>
    <property type="match status" value="1"/>
</dbReference>
<feature type="domain" description="RWD" evidence="1">
    <location>
        <begin position="48"/>
        <end position="100"/>
    </location>
</feature>
<reference evidence="2 3" key="1">
    <citation type="submission" date="2017-11" db="EMBL/GenBank/DDBJ databases">
        <title>De novo assembly and phasing of dikaryotic genomes from two isolates of Puccinia coronata f. sp. avenae, the causal agent of oat crown rust.</title>
        <authorList>
            <person name="Miller M.E."/>
            <person name="Zhang Y."/>
            <person name="Omidvar V."/>
            <person name="Sperschneider J."/>
            <person name="Schwessinger B."/>
            <person name="Raley C."/>
            <person name="Palmer J.M."/>
            <person name="Garnica D."/>
            <person name="Upadhyaya N."/>
            <person name="Rathjen J."/>
            <person name="Taylor J.M."/>
            <person name="Park R.F."/>
            <person name="Dodds P.N."/>
            <person name="Hirsch C.D."/>
            <person name="Kianian S.F."/>
            <person name="Figueroa M."/>
        </authorList>
    </citation>
    <scope>NUCLEOTIDE SEQUENCE [LARGE SCALE GENOMIC DNA]</scope>
    <source>
        <strain evidence="2">12SD80</strain>
    </source>
</reference>
<dbReference type="AlphaFoldDB" id="A0A2N5TL15"/>
<gene>
    <name evidence="2" type="ORF">PCASD_19858</name>
</gene>
<dbReference type="SUPFAM" id="SSF54495">
    <property type="entry name" value="UBC-like"/>
    <property type="match status" value="1"/>
</dbReference>
<accession>A0A2N5TL15</accession>
<comment type="caution">
    <text evidence="2">The sequence shown here is derived from an EMBL/GenBank/DDBJ whole genome shotgun (WGS) entry which is preliminary data.</text>
</comment>
<dbReference type="InterPro" id="IPR006575">
    <property type="entry name" value="RWD_dom"/>
</dbReference>
<evidence type="ECO:0000313" key="2">
    <source>
        <dbReference type="EMBL" id="PLW26180.1"/>
    </source>
</evidence>
<protein>
    <recommendedName>
        <fullName evidence="1">RWD domain-containing protein</fullName>
    </recommendedName>
</protein>
<dbReference type="InterPro" id="IPR016135">
    <property type="entry name" value="UBQ-conjugating_enzyme/RWD"/>
</dbReference>
<organism evidence="2 3">
    <name type="scientific">Puccinia coronata f. sp. avenae</name>
    <dbReference type="NCBI Taxonomy" id="200324"/>
    <lineage>
        <taxon>Eukaryota</taxon>
        <taxon>Fungi</taxon>
        <taxon>Dikarya</taxon>
        <taxon>Basidiomycota</taxon>
        <taxon>Pucciniomycotina</taxon>
        <taxon>Pucciniomycetes</taxon>
        <taxon>Pucciniales</taxon>
        <taxon>Pucciniaceae</taxon>
        <taxon>Puccinia</taxon>
    </lineage>
</organism>
<dbReference type="EMBL" id="PGCI01000479">
    <property type="protein sequence ID" value="PLW26180.1"/>
    <property type="molecule type" value="Genomic_DNA"/>
</dbReference>
<name>A0A2N5TL15_9BASI</name>
<feature type="non-terminal residue" evidence="2">
    <location>
        <position position="102"/>
    </location>
</feature>
<dbReference type="Proteomes" id="UP000235392">
    <property type="component" value="Unassembled WGS sequence"/>
</dbReference>
<evidence type="ECO:0000259" key="1">
    <source>
        <dbReference type="Pfam" id="PF05773"/>
    </source>
</evidence>
<dbReference type="Gene3D" id="3.10.110.10">
    <property type="entry name" value="Ubiquitin Conjugating Enzyme"/>
    <property type="match status" value="1"/>
</dbReference>